<keyword evidence="3" id="KW-1185">Reference proteome</keyword>
<evidence type="ECO:0000313" key="3">
    <source>
        <dbReference type="Proteomes" id="UP001596296"/>
    </source>
</evidence>
<accession>A0ABD5UX71</accession>
<reference evidence="2 3" key="1">
    <citation type="journal article" date="2019" name="Int. J. Syst. Evol. Microbiol.">
        <title>The Global Catalogue of Microorganisms (GCM) 10K type strain sequencing project: providing services to taxonomists for standard genome sequencing and annotation.</title>
        <authorList>
            <consortium name="The Broad Institute Genomics Platform"/>
            <consortium name="The Broad Institute Genome Sequencing Center for Infectious Disease"/>
            <person name="Wu L."/>
            <person name="Ma J."/>
        </authorList>
    </citation>
    <scope>NUCLEOTIDE SEQUENCE [LARGE SCALE GENOMIC DNA]</scope>
    <source>
        <strain evidence="2 3">SKJ47</strain>
    </source>
</reference>
<comment type="caution">
    <text evidence="2">The sequence shown here is derived from an EMBL/GenBank/DDBJ whole genome shotgun (WGS) entry which is preliminary data.</text>
</comment>
<evidence type="ECO:0000313" key="2">
    <source>
        <dbReference type="EMBL" id="MFC6892761.1"/>
    </source>
</evidence>
<organism evidence="2 3">
    <name type="scientific">Halopenitus salinus</name>
    <dbReference type="NCBI Taxonomy" id="1198295"/>
    <lineage>
        <taxon>Archaea</taxon>
        <taxon>Methanobacteriati</taxon>
        <taxon>Methanobacteriota</taxon>
        <taxon>Stenosarchaea group</taxon>
        <taxon>Halobacteria</taxon>
        <taxon>Halobacteriales</taxon>
        <taxon>Haloferacaceae</taxon>
        <taxon>Halopenitus</taxon>
    </lineage>
</organism>
<protein>
    <submittedName>
        <fullName evidence="2">Uncharacterized protein</fullName>
    </submittedName>
</protein>
<dbReference type="RefSeq" id="WP_379743564.1">
    <property type="nucleotide sequence ID" value="NZ_JBHSVN010000001.1"/>
</dbReference>
<name>A0ABD5UX71_9EURY</name>
<feature type="region of interest" description="Disordered" evidence="1">
    <location>
        <begin position="472"/>
        <end position="536"/>
    </location>
</feature>
<feature type="region of interest" description="Disordered" evidence="1">
    <location>
        <begin position="313"/>
        <end position="338"/>
    </location>
</feature>
<dbReference type="AlphaFoldDB" id="A0ABD5UX71"/>
<sequence>MSRRSHLAVLVVVAALAGVAVGGAAATSASAGSMDEATDVEHAVDGPWTTGGIAQTTGSPGATIDVSLDGTAVEDGGSITTGNDPTLSVRAESEGTIRIVSVRIDGRTVRSYAPNDTALETSTDLDLESGAHDLRVVVETDGSTTIYDATVTEDSTRPLMTFDSPFSTGFTGENNTYEGPKDEYTLNKSNILLEGSFHDESHVEKAIIETTYHYNYADNTRGERERIVLRDPGESISQRLRLGPNQPELGAGLNTLEITLFDAFDHVKKYRIEIRVEDTDPPEIEVLDREAVETRSAVRLHVRASDRVGVESVGTRLGPKDGSGLQYQLSPQPPGARPIEHTFTRTVEVPSGSETITVVAEDGTNPPAKREVTVNYTELVTPRVQFDREATEAVDGRRIRVRGRVYDGQISRVRVETVSPGGDVLDLNTAYTGGITDSVTIDETLRMDVYPATIRVRTIDVDGTEHVETIRVSQSADAVGDGDAEPIVVDPSNGSAGDGTGGESGDGASDGGEGGGTGGESEADGDGTADEDGGWLPGFVADRLPLGMIPTGWFPLATIPTGPLPIGPIPVEIGLGVGLAGGYLGVRWLTW</sequence>
<dbReference type="EMBL" id="JBHSXL010000008">
    <property type="protein sequence ID" value="MFC6892761.1"/>
    <property type="molecule type" value="Genomic_DNA"/>
</dbReference>
<proteinExistence type="predicted"/>
<dbReference type="Proteomes" id="UP001596296">
    <property type="component" value="Unassembled WGS sequence"/>
</dbReference>
<gene>
    <name evidence="2" type="ORF">ACFQE9_09110</name>
</gene>
<feature type="compositionally biased region" description="Acidic residues" evidence="1">
    <location>
        <begin position="521"/>
        <end position="533"/>
    </location>
</feature>
<evidence type="ECO:0000256" key="1">
    <source>
        <dbReference type="SAM" id="MobiDB-lite"/>
    </source>
</evidence>
<feature type="compositionally biased region" description="Gly residues" evidence="1">
    <location>
        <begin position="496"/>
        <end position="519"/>
    </location>
</feature>